<dbReference type="SUPFAM" id="SSF46955">
    <property type="entry name" value="Putative DNA-binding domain"/>
    <property type="match status" value="1"/>
</dbReference>
<dbReference type="Pfam" id="PF13411">
    <property type="entry name" value="MerR_1"/>
    <property type="match status" value="1"/>
</dbReference>
<dbReference type="PANTHER" id="PTHR30204:SF97">
    <property type="entry name" value="MERR FAMILY REGULATORY PROTEIN"/>
    <property type="match status" value="1"/>
</dbReference>
<dbReference type="PRINTS" id="PR00040">
    <property type="entry name" value="HTHMERR"/>
</dbReference>
<dbReference type="InterPro" id="IPR047057">
    <property type="entry name" value="MerR_fam"/>
</dbReference>
<dbReference type="PROSITE" id="PS00552">
    <property type="entry name" value="HTH_MERR_1"/>
    <property type="match status" value="1"/>
</dbReference>
<feature type="domain" description="HTH merR-type" evidence="2">
    <location>
        <begin position="1"/>
        <end position="68"/>
    </location>
</feature>
<dbReference type="PANTHER" id="PTHR30204">
    <property type="entry name" value="REDOX-CYCLING DRUG-SENSING TRANSCRIPTIONAL ACTIVATOR SOXR"/>
    <property type="match status" value="1"/>
</dbReference>
<gene>
    <name evidence="3" type="ORF">CLV56_0674</name>
</gene>
<accession>A0A0B2BSZ9</accession>
<dbReference type="EMBL" id="PGEZ01000001">
    <property type="protein sequence ID" value="PJJ56466.1"/>
    <property type="molecule type" value="Genomic_DNA"/>
</dbReference>
<evidence type="ECO:0000313" key="3">
    <source>
        <dbReference type="EMBL" id="PJJ56466.1"/>
    </source>
</evidence>
<dbReference type="GO" id="GO:0003677">
    <property type="term" value="F:DNA binding"/>
    <property type="evidence" value="ECO:0007669"/>
    <property type="project" value="UniProtKB-KW"/>
</dbReference>
<organism evidence="3 4">
    <name type="scientific">Mumia flava</name>
    <dbReference type="NCBI Taxonomy" id="1348852"/>
    <lineage>
        <taxon>Bacteria</taxon>
        <taxon>Bacillati</taxon>
        <taxon>Actinomycetota</taxon>
        <taxon>Actinomycetes</taxon>
        <taxon>Propionibacteriales</taxon>
        <taxon>Nocardioidaceae</taxon>
        <taxon>Mumia</taxon>
    </lineage>
</organism>
<keyword evidence="4" id="KW-1185">Reference proteome</keyword>
<dbReference type="RefSeq" id="WP_039342157.1">
    <property type="nucleotide sequence ID" value="NZ_PGEZ01000001.1"/>
</dbReference>
<dbReference type="SMART" id="SM00422">
    <property type="entry name" value="HTH_MERR"/>
    <property type="match status" value="1"/>
</dbReference>
<protein>
    <submittedName>
        <fullName evidence="3">DNA-binding transcriptional MerR regulator</fullName>
    </submittedName>
</protein>
<dbReference type="Proteomes" id="UP000230842">
    <property type="component" value="Unassembled WGS sequence"/>
</dbReference>
<comment type="caution">
    <text evidence="3">The sequence shown here is derived from an EMBL/GenBank/DDBJ whole genome shotgun (WGS) entry which is preliminary data.</text>
</comment>
<reference evidence="3 4" key="1">
    <citation type="submission" date="2017-11" db="EMBL/GenBank/DDBJ databases">
        <title>Genomic Encyclopedia of Archaeal and Bacterial Type Strains, Phase II (KMG-II): From Individual Species to Whole Genera.</title>
        <authorList>
            <person name="Goeker M."/>
        </authorList>
    </citation>
    <scope>NUCLEOTIDE SEQUENCE [LARGE SCALE GENOMIC DNA]</scope>
    <source>
        <strain evidence="3 4">DSM 27763</strain>
    </source>
</reference>
<proteinExistence type="predicted"/>
<evidence type="ECO:0000256" key="1">
    <source>
        <dbReference type="ARBA" id="ARBA00023125"/>
    </source>
</evidence>
<dbReference type="AlphaFoldDB" id="A0A0B2BSZ9"/>
<name>A0A0B2BSZ9_9ACTN</name>
<dbReference type="InterPro" id="IPR000551">
    <property type="entry name" value="MerR-type_HTH_dom"/>
</dbReference>
<keyword evidence="1 3" id="KW-0238">DNA-binding</keyword>
<dbReference type="OrthoDB" id="9802039at2"/>
<dbReference type="Gene3D" id="1.10.1660.10">
    <property type="match status" value="1"/>
</dbReference>
<evidence type="ECO:0000259" key="2">
    <source>
        <dbReference type="PROSITE" id="PS50937"/>
    </source>
</evidence>
<sequence>MKIGELAQRTGVAPRLIRYYEQQGLLQAERAPNGYRRYTESDVERVERVAGLVRAGVPTRLAKVLLDAEDAQERREPTCPVQVAEQLAEELEGLESRIACLTRSRDTIRTYLARTRHEALLASAGPS</sequence>
<dbReference type="InterPro" id="IPR009061">
    <property type="entry name" value="DNA-bd_dom_put_sf"/>
</dbReference>
<evidence type="ECO:0000313" key="4">
    <source>
        <dbReference type="Proteomes" id="UP000230842"/>
    </source>
</evidence>
<dbReference type="GO" id="GO:0003700">
    <property type="term" value="F:DNA-binding transcription factor activity"/>
    <property type="evidence" value="ECO:0007669"/>
    <property type="project" value="InterPro"/>
</dbReference>
<dbReference type="PROSITE" id="PS50937">
    <property type="entry name" value="HTH_MERR_2"/>
    <property type="match status" value="1"/>
</dbReference>